<reference evidence="2" key="2">
    <citation type="submission" date="2020-11" db="EMBL/GenBank/DDBJ databases">
        <authorList>
            <person name="McCartney M.A."/>
            <person name="Auch B."/>
            <person name="Kono T."/>
            <person name="Mallez S."/>
            <person name="Becker A."/>
            <person name="Gohl D.M."/>
            <person name="Silverstein K.A.T."/>
            <person name="Koren S."/>
            <person name="Bechman K.B."/>
            <person name="Herman A."/>
            <person name="Abrahante J.E."/>
            <person name="Garbe J."/>
        </authorList>
    </citation>
    <scope>NUCLEOTIDE SEQUENCE</scope>
    <source>
        <strain evidence="2">Duluth1</strain>
        <tissue evidence="2">Whole animal</tissue>
    </source>
</reference>
<evidence type="ECO:0000256" key="1">
    <source>
        <dbReference type="SAM" id="MobiDB-lite"/>
    </source>
</evidence>
<organism evidence="2 3">
    <name type="scientific">Dreissena polymorpha</name>
    <name type="common">Zebra mussel</name>
    <name type="synonym">Mytilus polymorpha</name>
    <dbReference type="NCBI Taxonomy" id="45954"/>
    <lineage>
        <taxon>Eukaryota</taxon>
        <taxon>Metazoa</taxon>
        <taxon>Spiralia</taxon>
        <taxon>Lophotrochozoa</taxon>
        <taxon>Mollusca</taxon>
        <taxon>Bivalvia</taxon>
        <taxon>Autobranchia</taxon>
        <taxon>Heteroconchia</taxon>
        <taxon>Euheterodonta</taxon>
        <taxon>Imparidentia</taxon>
        <taxon>Neoheterodontei</taxon>
        <taxon>Myida</taxon>
        <taxon>Dreissenoidea</taxon>
        <taxon>Dreissenidae</taxon>
        <taxon>Dreissena</taxon>
    </lineage>
</organism>
<reference evidence="2" key="1">
    <citation type="journal article" date="2019" name="bioRxiv">
        <title>The Genome of the Zebra Mussel, Dreissena polymorpha: A Resource for Invasive Species Research.</title>
        <authorList>
            <person name="McCartney M.A."/>
            <person name="Auch B."/>
            <person name="Kono T."/>
            <person name="Mallez S."/>
            <person name="Zhang Y."/>
            <person name="Obille A."/>
            <person name="Becker A."/>
            <person name="Abrahante J.E."/>
            <person name="Garbe J."/>
            <person name="Badalamenti J.P."/>
            <person name="Herman A."/>
            <person name="Mangelson H."/>
            <person name="Liachko I."/>
            <person name="Sullivan S."/>
            <person name="Sone E.D."/>
            <person name="Koren S."/>
            <person name="Silverstein K.A.T."/>
            <person name="Beckman K.B."/>
            <person name="Gohl D.M."/>
        </authorList>
    </citation>
    <scope>NUCLEOTIDE SEQUENCE</scope>
    <source>
        <strain evidence="2">Duluth1</strain>
        <tissue evidence="2">Whole animal</tissue>
    </source>
</reference>
<proteinExistence type="predicted"/>
<dbReference type="AlphaFoldDB" id="A0A9D4JVB3"/>
<name>A0A9D4JVB3_DREPO</name>
<sequence>MAQPDNTEANALAFLHNIIVRRVLRCMLEFLVTHNNPHRTLDEYIEQNGDQILESDLGRRHRQILFPRGHAVTMDMLPVYLIEFLIAHESSLITRDIKDVLHELNQKRKELYTEIVTGVDDSFFRGHLEKVKQLLTALCQFMKNGPLTVEIQEQTANINQANENHTDDVLNEFKHQQELEKSHRKAITSFRDELLRLHRMLERDVSIREADEPGRDSDEHVLPPRPEDKYQQMQVPEAVIEIAVQNTDQTRNVQVARDIVNVINSHDEGVASIAGNDNREKIRDTVQQTFSYYGEFYARQGCIQIRVKPKTIKHLFKLFEDCVSGEITKQLKPIEDIIRSIRNCENYRQNAVLYNDHYDSVMNDIASQMCRLLRARGLTLPNDDTLPKVNLSPDGNILVRVACPSMNERDEYANAITDGKFKFLFRTLEDNCRNAFEAPDIVLNATVLERTLEETVYVATQIEVATPDAVCVSTNLESFMGKCLGRGSQDHLLLRLVRDSVFDSAKLFAKYAVDLWIWNKF</sequence>
<evidence type="ECO:0000313" key="3">
    <source>
        <dbReference type="Proteomes" id="UP000828390"/>
    </source>
</evidence>
<feature type="region of interest" description="Disordered" evidence="1">
    <location>
        <begin position="207"/>
        <end position="226"/>
    </location>
</feature>
<dbReference type="Proteomes" id="UP000828390">
    <property type="component" value="Unassembled WGS sequence"/>
</dbReference>
<comment type="caution">
    <text evidence="2">The sequence shown here is derived from an EMBL/GenBank/DDBJ whole genome shotgun (WGS) entry which is preliminary data.</text>
</comment>
<dbReference type="OrthoDB" id="10612915at2759"/>
<accession>A0A9D4JVB3</accession>
<evidence type="ECO:0000313" key="2">
    <source>
        <dbReference type="EMBL" id="KAH3824284.1"/>
    </source>
</evidence>
<gene>
    <name evidence="2" type="ORF">DPMN_126118</name>
</gene>
<protein>
    <submittedName>
        <fullName evidence="2">Uncharacterized protein</fullName>
    </submittedName>
</protein>
<dbReference type="EMBL" id="JAIWYP010000005">
    <property type="protein sequence ID" value="KAH3824284.1"/>
    <property type="molecule type" value="Genomic_DNA"/>
</dbReference>
<keyword evidence="3" id="KW-1185">Reference proteome</keyword>